<dbReference type="RefSeq" id="WP_014855558.1">
    <property type="nucleotide sequence ID" value="NC_018178.1"/>
</dbReference>
<accession>I6YU90</accession>
<keyword evidence="1" id="KW-1133">Transmembrane helix</keyword>
<keyword evidence="1" id="KW-0472">Membrane</keyword>
<feature type="transmembrane region" description="Helical" evidence="1">
    <location>
        <begin position="20"/>
        <end position="42"/>
    </location>
</feature>
<organism evidence="3 4">
    <name type="scientific">Melioribacter roseus (strain DSM 23840 / JCM 17771 / VKM B-2668 / P3M-2)</name>
    <dbReference type="NCBI Taxonomy" id="1191523"/>
    <lineage>
        <taxon>Bacteria</taxon>
        <taxon>Pseudomonadati</taxon>
        <taxon>Ignavibacteriota</taxon>
        <taxon>Ignavibacteria</taxon>
        <taxon>Ignavibacteriales</taxon>
        <taxon>Melioribacteraceae</taxon>
        <taxon>Melioribacter</taxon>
    </lineage>
</organism>
<dbReference type="GO" id="GO:0016020">
    <property type="term" value="C:membrane"/>
    <property type="evidence" value="ECO:0007669"/>
    <property type="project" value="InterPro"/>
</dbReference>
<evidence type="ECO:0000256" key="1">
    <source>
        <dbReference type="SAM" id="Phobius"/>
    </source>
</evidence>
<feature type="domain" description="Signal transduction histidine kinase internal region" evidence="2">
    <location>
        <begin position="169"/>
        <end position="246"/>
    </location>
</feature>
<evidence type="ECO:0000259" key="2">
    <source>
        <dbReference type="Pfam" id="PF06580"/>
    </source>
</evidence>
<dbReference type="InterPro" id="IPR010559">
    <property type="entry name" value="Sig_transdc_His_kin_internal"/>
</dbReference>
<feature type="transmembrane region" description="Helical" evidence="1">
    <location>
        <begin position="48"/>
        <end position="72"/>
    </location>
</feature>
<reference evidence="3 4" key="1">
    <citation type="journal article" date="2013" name="PLoS ONE">
        <title>Genomic analysis of Melioribacter roseus, facultatively anaerobic organotrophic bacterium representing a novel deep lineage within Bacteriodetes/Chlorobi group.</title>
        <authorList>
            <person name="Kadnikov V.V."/>
            <person name="Mardanov A.V."/>
            <person name="Podosokorskaya O.A."/>
            <person name="Gavrilov S.N."/>
            <person name="Kublanov I.V."/>
            <person name="Beletsky A.V."/>
            <person name="Bonch-Osmolovskaya E.A."/>
            <person name="Ravin N.V."/>
        </authorList>
    </citation>
    <scope>NUCLEOTIDE SEQUENCE [LARGE SCALE GENOMIC DNA]</scope>
    <source>
        <strain evidence="4">JCM 17771 / P3M-2</strain>
    </source>
</reference>
<proteinExistence type="predicted"/>
<evidence type="ECO:0000313" key="4">
    <source>
        <dbReference type="Proteomes" id="UP000009011"/>
    </source>
</evidence>
<gene>
    <name evidence="3" type="ordered locus">MROS_0881</name>
</gene>
<feature type="transmembrane region" description="Helical" evidence="1">
    <location>
        <begin position="128"/>
        <end position="145"/>
    </location>
</feature>
<dbReference type="KEGG" id="mro:MROS_0881"/>
<sequence>MKTKTVITESQSQSREIKYFLPFILLLAIIAGLNTLQEYFVFHKTRHLFSLFLSNLIYNWYLILLAIAGYFMIRSKIERRLVKAALITIVFTLLIIAHQILQRETDLFFINKADYSGLYDMLIVNPQVWTDYGLCILFVAAFYSIRTRNKIVEKELNLYKMYEEIARVELTDTHSKIQPELIDYALVKIKLLIVNSKYELAEELLTELSDYIRLILYNEENNIDVDSQVLLIKKYIGLRKILYDENIELETEGLNLLREMKPPSYSLFHAIKKLLQKNRTTDANENNNEIIMLDDDNYLEIKLENERITITNSYRKI</sequence>
<dbReference type="AlphaFoldDB" id="I6YU90"/>
<dbReference type="Proteomes" id="UP000009011">
    <property type="component" value="Chromosome"/>
</dbReference>
<dbReference type="HOGENOM" id="CLU_876626_0_0_10"/>
<dbReference type="EMBL" id="CP003557">
    <property type="protein sequence ID" value="AFN74122.1"/>
    <property type="molecule type" value="Genomic_DNA"/>
</dbReference>
<dbReference type="Pfam" id="PF06580">
    <property type="entry name" value="His_kinase"/>
    <property type="match status" value="1"/>
</dbReference>
<name>I6YU90_MELRP</name>
<dbReference type="STRING" id="1191523.MROS_0881"/>
<keyword evidence="1" id="KW-0812">Transmembrane</keyword>
<dbReference type="GO" id="GO:0000155">
    <property type="term" value="F:phosphorelay sensor kinase activity"/>
    <property type="evidence" value="ECO:0007669"/>
    <property type="project" value="InterPro"/>
</dbReference>
<keyword evidence="4" id="KW-1185">Reference proteome</keyword>
<feature type="transmembrane region" description="Helical" evidence="1">
    <location>
        <begin position="84"/>
        <end position="101"/>
    </location>
</feature>
<evidence type="ECO:0000313" key="3">
    <source>
        <dbReference type="EMBL" id="AFN74122.1"/>
    </source>
</evidence>
<protein>
    <recommendedName>
        <fullName evidence="2">Signal transduction histidine kinase internal region domain-containing protein</fullName>
    </recommendedName>
</protein>